<evidence type="ECO:0000256" key="2">
    <source>
        <dbReference type="ARBA" id="ARBA00009077"/>
    </source>
</evidence>
<dbReference type="EMBL" id="JAAVJI010000017">
    <property type="protein sequence ID" value="NJP03301.1"/>
    <property type="molecule type" value="Genomic_DNA"/>
</dbReference>
<keyword evidence="6" id="KW-1185">Reference proteome</keyword>
<dbReference type="CDD" id="cd00614">
    <property type="entry name" value="CGS_like"/>
    <property type="match status" value="1"/>
</dbReference>
<dbReference type="Proteomes" id="UP000746535">
    <property type="component" value="Unassembled WGS sequence"/>
</dbReference>
<name>A0ABX0YIM6_9PSED</name>
<evidence type="ECO:0000256" key="1">
    <source>
        <dbReference type="ARBA" id="ARBA00001933"/>
    </source>
</evidence>
<dbReference type="RefSeq" id="WP_168085867.1">
    <property type="nucleotide sequence ID" value="NZ_JAAVJI010000017.1"/>
</dbReference>
<keyword evidence="3 4" id="KW-0663">Pyridoxal phosphate</keyword>
<comment type="cofactor">
    <cofactor evidence="1 4">
        <name>pyridoxal 5'-phosphate</name>
        <dbReference type="ChEBI" id="CHEBI:597326"/>
    </cofactor>
</comment>
<keyword evidence="5" id="KW-0808">Transferase</keyword>
<comment type="similarity">
    <text evidence="2 4">Belongs to the trans-sulfuration enzymes family.</text>
</comment>
<dbReference type="GO" id="GO:0016740">
    <property type="term" value="F:transferase activity"/>
    <property type="evidence" value="ECO:0007669"/>
    <property type="project" value="UniProtKB-KW"/>
</dbReference>
<accession>A0ABX0YIM6</accession>
<dbReference type="InterPro" id="IPR054542">
    <property type="entry name" value="Cys_met_metab_PP"/>
</dbReference>
<reference evidence="5 6" key="1">
    <citation type="submission" date="2020-03" db="EMBL/GenBank/DDBJ databases">
        <authorList>
            <person name="Wang L."/>
            <person name="He N."/>
            <person name="Li Y."/>
            <person name="Fang Y."/>
            <person name="Zhang F."/>
        </authorList>
    </citation>
    <scope>NUCLEOTIDE SEQUENCE [LARGE SCALE GENOMIC DNA]</scope>
    <source>
        <strain evidence="6">hsmgli-8</strain>
    </source>
</reference>
<sequence>MSQPDNRAPSQAFATRVIHAGQSPDPTTGALMPPIYANSTYLQQSPGVHKGLDYGRSHNPTRFALERCVADLEGGTQAFAFASGLAAISSVLELLDAGSHVLSGDDLYGGTFRLFDRVRRRSAGHRFTFVDMTDPAAFEAALQDDTRMIWVETPSNPLLRLTDLAAIARVCRDRGILCVADNTFASPWIQQPLALGFDIVVHSATKYLNGHSDVIGGIAVVGDNPDLAERLGFLQNSVGAIAGPFDAFLTLRGVKTLALRMERHCSNALDLAQWLEQQPQVARVYYPGLPSHPQHALARTQMRGFGGMISLDLNTDLAGARRFLEKVQLFALAESLGGVESLIEHPAIMTHASIPAENRAKLGIGDGLVRLSVGVEAVEDLRADLAQALAVI</sequence>
<dbReference type="InterPro" id="IPR015421">
    <property type="entry name" value="PyrdxlP-dep_Trfase_major"/>
</dbReference>
<dbReference type="PANTHER" id="PTHR11808:SF15">
    <property type="entry name" value="CYSTATHIONINE GAMMA-LYASE"/>
    <property type="match status" value="1"/>
</dbReference>
<dbReference type="PIRSF" id="PIRSF001434">
    <property type="entry name" value="CGS"/>
    <property type="match status" value="1"/>
</dbReference>
<comment type="caution">
    <text evidence="5">The sequence shown here is derived from an EMBL/GenBank/DDBJ whole genome shotgun (WGS) entry which is preliminary data.</text>
</comment>
<evidence type="ECO:0000256" key="4">
    <source>
        <dbReference type="RuleBase" id="RU362118"/>
    </source>
</evidence>
<evidence type="ECO:0000313" key="5">
    <source>
        <dbReference type="EMBL" id="NJP03301.1"/>
    </source>
</evidence>
<dbReference type="Pfam" id="PF01053">
    <property type="entry name" value="Cys_Met_Meta_PP"/>
    <property type="match status" value="1"/>
</dbReference>
<dbReference type="Gene3D" id="3.90.1150.10">
    <property type="entry name" value="Aspartate Aminotransferase, domain 1"/>
    <property type="match status" value="1"/>
</dbReference>
<dbReference type="SUPFAM" id="SSF53383">
    <property type="entry name" value="PLP-dependent transferases"/>
    <property type="match status" value="1"/>
</dbReference>
<evidence type="ECO:0000313" key="6">
    <source>
        <dbReference type="Proteomes" id="UP000746535"/>
    </source>
</evidence>
<dbReference type="InterPro" id="IPR000277">
    <property type="entry name" value="Cys/Met-Metab_PyrdxlP-dep_enz"/>
</dbReference>
<dbReference type="InterPro" id="IPR015422">
    <property type="entry name" value="PyrdxlP-dep_Trfase_small"/>
</dbReference>
<organism evidence="5 6">
    <name type="scientific">Pseudomonas quercus</name>
    <dbReference type="NCBI Taxonomy" id="2722792"/>
    <lineage>
        <taxon>Bacteria</taxon>
        <taxon>Pseudomonadati</taxon>
        <taxon>Pseudomonadota</taxon>
        <taxon>Gammaproteobacteria</taxon>
        <taxon>Pseudomonadales</taxon>
        <taxon>Pseudomonadaceae</taxon>
        <taxon>Pseudomonas</taxon>
    </lineage>
</organism>
<gene>
    <name evidence="5" type="ORF">HBH25_20910</name>
</gene>
<dbReference type="InterPro" id="IPR015424">
    <property type="entry name" value="PyrdxlP-dep_Trfase"/>
</dbReference>
<protein>
    <submittedName>
        <fullName evidence="5">PLP-dependent transferase</fullName>
    </submittedName>
</protein>
<dbReference type="PROSITE" id="PS00868">
    <property type="entry name" value="CYS_MET_METAB_PP"/>
    <property type="match status" value="1"/>
</dbReference>
<evidence type="ECO:0000256" key="3">
    <source>
        <dbReference type="ARBA" id="ARBA00022898"/>
    </source>
</evidence>
<dbReference type="Gene3D" id="3.40.640.10">
    <property type="entry name" value="Type I PLP-dependent aspartate aminotransferase-like (Major domain)"/>
    <property type="match status" value="1"/>
</dbReference>
<dbReference type="PANTHER" id="PTHR11808">
    <property type="entry name" value="TRANS-SULFURATION ENZYME FAMILY MEMBER"/>
    <property type="match status" value="1"/>
</dbReference>
<proteinExistence type="inferred from homology"/>